<sequence length="190" mass="21242">MIAIDDVLLSDEIVTTKFVCNLDACHGACCWEGDGGAPLLEKEVATIESVWDKVAPMLSEESRKTVEKNGFSAYYNEGELLGTPLVKNGACAYLIWDGKGIGKCSFEKAFEEGITDWPKPISCHLYPIRVRYLKNGTEAWNYSRWNICAPACKNGKKLNVPLYKFLKRAIVRAKGRKFYKMLEACAEGVE</sequence>
<accession>A0A9D7SWY0</accession>
<reference evidence="2 3" key="1">
    <citation type="submission" date="2020-10" db="EMBL/GenBank/DDBJ databases">
        <title>Connecting structure to function with the recovery of over 1000 high-quality activated sludge metagenome-assembled genomes encoding full-length rRNA genes using long-read sequencing.</title>
        <authorList>
            <person name="Singleton C.M."/>
            <person name="Petriglieri F."/>
            <person name="Kristensen J.M."/>
            <person name="Kirkegaard R.H."/>
            <person name="Michaelsen T.Y."/>
            <person name="Andersen M.H."/>
            <person name="Karst S.M."/>
            <person name="Dueholm M.S."/>
            <person name="Nielsen P.H."/>
            <person name="Albertsen M."/>
        </authorList>
    </citation>
    <scope>NUCLEOTIDE SEQUENCE [LARGE SCALE GENOMIC DNA]</scope>
    <source>
        <strain evidence="2">Ribe_18-Q3-R11-54_MAXAC.273</strain>
    </source>
</reference>
<comment type="similarity">
    <text evidence="1">Belongs to the Rv0495c family.</text>
</comment>
<dbReference type="Pfam" id="PF11307">
    <property type="entry name" value="DUF3109"/>
    <property type="match status" value="1"/>
</dbReference>
<proteinExistence type="inferred from homology"/>
<dbReference type="InterPro" id="IPR021458">
    <property type="entry name" value="Rv0495c"/>
</dbReference>
<comment type="caution">
    <text evidence="2">The sequence shown here is derived from an EMBL/GenBank/DDBJ whole genome shotgun (WGS) entry which is preliminary data.</text>
</comment>
<dbReference type="AlphaFoldDB" id="A0A9D7SWY0"/>
<evidence type="ECO:0000313" key="2">
    <source>
        <dbReference type="EMBL" id="MBK9983691.1"/>
    </source>
</evidence>
<protein>
    <submittedName>
        <fullName evidence="2">DUF3109 family protein</fullName>
    </submittedName>
</protein>
<organism evidence="2 3">
    <name type="scientific">Candidatus Opimibacter skivensis</name>
    <dbReference type="NCBI Taxonomy" id="2982028"/>
    <lineage>
        <taxon>Bacteria</taxon>
        <taxon>Pseudomonadati</taxon>
        <taxon>Bacteroidota</taxon>
        <taxon>Saprospiria</taxon>
        <taxon>Saprospirales</taxon>
        <taxon>Saprospiraceae</taxon>
        <taxon>Candidatus Opimibacter</taxon>
    </lineage>
</organism>
<name>A0A9D7SWY0_9BACT</name>
<evidence type="ECO:0000313" key="3">
    <source>
        <dbReference type="Proteomes" id="UP000808337"/>
    </source>
</evidence>
<dbReference type="Proteomes" id="UP000808337">
    <property type="component" value="Unassembled WGS sequence"/>
</dbReference>
<evidence type="ECO:0000256" key="1">
    <source>
        <dbReference type="ARBA" id="ARBA00093770"/>
    </source>
</evidence>
<gene>
    <name evidence="2" type="ORF">IPP15_15150</name>
</gene>
<dbReference type="EMBL" id="JADKGY010000022">
    <property type="protein sequence ID" value="MBK9983691.1"/>
    <property type="molecule type" value="Genomic_DNA"/>
</dbReference>